<dbReference type="GO" id="GO:0043531">
    <property type="term" value="F:ADP binding"/>
    <property type="evidence" value="ECO:0007669"/>
    <property type="project" value="TreeGrafter"/>
</dbReference>
<feature type="compositionally biased region" description="Polar residues" evidence="10">
    <location>
        <begin position="1"/>
        <end position="18"/>
    </location>
</feature>
<feature type="binding site" evidence="7">
    <location>
        <position position="149"/>
    </location>
    <ligand>
        <name>substrate</name>
    </ligand>
</feature>
<name>A0A2M7QC25_9BACT</name>
<dbReference type="InterPro" id="IPR036043">
    <property type="entry name" value="Phosphoglycerate_kinase_sf"/>
</dbReference>
<evidence type="ECO:0000256" key="9">
    <source>
        <dbReference type="RuleBase" id="RU000532"/>
    </source>
</evidence>
<keyword evidence="5 7" id="KW-0418">Kinase</keyword>
<dbReference type="Pfam" id="PF00162">
    <property type="entry name" value="PGK"/>
    <property type="match status" value="1"/>
</dbReference>
<feature type="binding site" evidence="7">
    <location>
        <position position="182"/>
    </location>
    <ligand>
        <name>substrate</name>
    </ligand>
</feature>
<evidence type="ECO:0000313" key="11">
    <source>
        <dbReference type="EMBL" id="PIY68785.1"/>
    </source>
</evidence>
<dbReference type="PRINTS" id="PR00477">
    <property type="entry name" value="PHGLYCKINASE"/>
</dbReference>
<dbReference type="GO" id="GO:0005524">
    <property type="term" value="F:ATP binding"/>
    <property type="evidence" value="ECO:0007669"/>
    <property type="project" value="UniProtKB-KW"/>
</dbReference>
<dbReference type="GO" id="GO:0005829">
    <property type="term" value="C:cytosol"/>
    <property type="evidence" value="ECO:0007669"/>
    <property type="project" value="TreeGrafter"/>
</dbReference>
<keyword evidence="4 7" id="KW-0547">Nucleotide-binding</keyword>
<dbReference type="GO" id="GO:0006096">
    <property type="term" value="P:glycolytic process"/>
    <property type="evidence" value="ECO:0007669"/>
    <property type="project" value="UniProtKB-UniRule"/>
</dbReference>
<comment type="pathway">
    <text evidence="7">Carbohydrate degradation; glycolysis; pyruvate from D-glyceraldehyde 3-phosphate: step 2/5.</text>
</comment>
<proteinExistence type="inferred from homology"/>
<reference evidence="12" key="1">
    <citation type="submission" date="2017-09" db="EMBL/GenBank/DDBJ databases">
        <title>Depth-based differentiation of microbial function through sediment-hosted aquifers and enrichment of novel symbionts in the deep terrestrial subsurface.</title>
        <authorList>
            <person name="Probst A.J."/>
            <person name="Ladd B."/>
            <person name="Jarett J.K."/>
            <person name="Geller-Mcgrath D.E."/>
            <person name="Sieber C.M.K."/>
            <person name="Emerson J.B."/>
            <person name="Anantharaman K."/>
            <person name="Thomas B.C."/>
            <person name="Malmstrom R."/>
            <person name="Stieglmeier M."/>
            <person name="Klingl A."/>
            <person name="Woyke T."/>
            <person name="Ryan C.M."/>
            <person name="Banfield J.F."/>
        </authorList>
    </citation>
    <scope>NUCLEOTIDE SEQUENCE [LARGE SCALE GENOMIC DNA]</scope>
</reference>
<dbReference type="AlphaFoldDB" id="A0A2M7QC25"/>
<evidence type="ECO:0000256" key="8">
    <source>
        <dbReference type="PIRSR" id="PIRSR000724-2"/>
    </source>
</evidence>
<evidence type="ECO:0000256" key="6">
    <source>
        <dbReference type="ARBA" id="ARBA00022840"/>
    </source>
</evidence>
<dbReference type="FunFam" id="3.40.50.1260:FF:000001">
    <property type="entry name" value="Phosphoglycerate kinase"/>
    <property type="match status" value="1"/>
</dbReference>
<gene>
    <name evidence="7 11" type="primary">pgk</name>
    <name evidence="11" type="ORF">COY90_04120</name>
</gene>
<dbReference type="InterPro" id="IPR001576">
    <property type="entry name" value="Phosphoglycerate_kinase"/>
</dbReference>
<evidence type="ECO:0000256" key="7">
    <source>
        <dbReference type="HAMAP-Rule" id="MF_00145"/>
    </source>
</evidence>
<comment type="subcellular location">
    <subcellularLocation>
        <location evidence="7">Cytoplasm</location>
    </subcellularLocation>
</comment>
<comment type="similarity">
    <text evidence="7 9">Belongs to the phosphoglycerate kinase family.</text>
</comment>
<comment type="subunit">
    <text evidence="7">Monomer.</text>
</comment>
<dbReference type="Proteomes" id="UP000230108">
    <property type="component" value="Unassembled WGS sequence"/>
</dbReference>
<keyword evidence="7" id="KW-0963">Cytoplasm</keyword>
<comment type="caution">
    <text evidence="7">Lacks conserved residue(s) required for the propagation of feature annotation.</text>
</comment>
<evidence type="ECO:0000256" key="4">
    <source>
        <dbReference type="ARBA" id="ARBA00022741"/>
    </source>
</evidence>
<sequence length="423" mass="46708">MVPNSAQGSESEPSTGGKKTSDRICLKKHFMKTVQYVDEVEIRDKKVLIRVDFDVSLNPDHSIANDVRIKQNIPTLKYLLNNNNRLICIAKLNRPKTRDPGHSLKPVVKRLREYLVDYKITLVDDFLTCDPKIFKDQKPNEILVLENIRFYPQEKDYSTLFAKRLASLADVYVNDGFAVSHRTDTSVIGPPKYIPGYGGLLLKKELEMLSRIIKNPAKPTVAIIGGAKVSTKIGLVNKLVKIVDFLIIGGGLANTFVCAQGHEVGTSFCEYEAVQQARKLLALAKGNRAHIVLPVDAVVASSKDDKETEVVKIENIPPKKSIFDIGPETKAQIGCILASAKTIIWNGPVGYFENPAFRRGTDFIYYSIAHNKEAVSIVGGGDTLSAISNKEYLDKITHISTGGGAMLEFIEKGTLPGIEALKR</sequence>
<feature type="binding site" evidence="7 8">
    <location>
        <position position="353"/>
    </location>
    <ligand>
        <name>ATP</name>
        <dbReference type="ChEBI" id="CHEBI:30616"/>
    </ligand>
</feature>
<dbReference type="HAMAP" id="MF_00145">
    <property type="entry name" value="Phosphoglyc_kinase"/>
    <property type="match status" value="1"/>
</dbReference>
<dbReference type="InterPro" id="IPR015824">
    <property type="entry name" value="Phosphoglycerate_kinase_N"/>
</dbReference>
<feature type="region of interest" description="Disordered" evidence="10">
    <location>
        <begin position="1"/>
        <end position="20"/>
    </location>
</feature>
<feature type="binding site" evidence="7 8">
    <location>
        <begin position="380"/>
        <end position="383"/>
    </location>
    <ligand>
        <name>ATP</name>
        <dbReference type="ChEBI" id="CHEBI:30616"/>
    </ligand>
</feature>
<evidence type="ECO:0000256" key="5">
    <source>
        <dbReference type="ARBA" id="ARBA00022777"/>
    </source>
</evidence>
<dbReference type="EMBL" id="PFLF01000088">
    <property type="protein sequence ID" value="PIY68785.1"/>
    <property type="molecule type" value="Genomic_DNA"/>
</dbReference>
<keyword evidence="3 7" id="KW-0808">Transferase</keyword>
<dbReference type="GO" id="GO:0004618">
    <property type="term" value="F:phosphoglycerate kinase activity"/>
    <property type="evidence" value="ECO:0007669"/>
    <property type="project" value="UniProtKB-UniRule"/>
</dbReference>
<organism evidence="11 12">
    <name type="scientific">Candidatus Roizmanbacteria bacterium CG_4_10_14_0_8_um_filter_39_9</name>
    <dbReference type="NCBI Taxonomy" id="1974829"/>
    <lineage>
        <taxon>Bacteria</taxon>
        <taxon>Candidatus Roizmaniibacteriota</taxon>
    </lineage>
</organism>
<evidence type="ECO:0000256" key="1">
    <source>
        <dbReference type="ARBA" id="ARBA00000642"/>
    </source>
</evidence>
<dbReference type="PIRSF" id="PIRSF000724">
    <property type="entry name" value="Pgk"/>
    <property type="match status" value="1"/>
</dbReference>
<evidence type="ECO:0000256" key="2">
    <source>
        <dbReference type="ARBA" id="ARBA00013061"/>
    </source>
</evidence>
<accession>A0A2M7QC25</accession>
<dbReference type="PANTHER" id="PTHR11406:SF23">
    <property type="entry name" value="PHOSPHOGLYCERATE KINASE 1, CHLOROPLASTIC-RELATED"/>
    <property type="match status" value="1"/>
</dbReference>
<dbReference type="UniPathway" id="UPA00109">
    <property type="reaction ID" value="UER00185"/>
</dbReference>
<dbReference type="PANTHER" id="PTHR11406">
    <property type="entry name" value="PHOSPHOGLYCERATE KINASE"/>
    <property type="match status" value="1"/>
</dbReference>
<feature type="binding site" evidence="7">
    <location>
        <position position="68"/>
    </location>
    <ligand>
        <name>substrate</name>
    </ligand>
</feature>
<dbReference type="EC" id="2.7.2.3" evidence="2 7"/>
<protein>
    <recommendedName>
        <fullName evidence="2 7">Phosphoglycerate kinase</fullName>
        <ecNumber evidence="2 7">2.7.2.3</ecNumber>
    </recommendedName>
</protein>
<comment type="catalytic activity">
    <reaction evidence="1 7 9">
        <text>(2R)-3-phosphoglycerate + ATP = (2R)-3-phospho-glyceroyl phosphate + ADP</text>
        <dbReference type="Rhea" id="RHEA:14801"/>
        <dbReference type="ChEBI" id="CHEBI:30616"/>
        <dbReference type="ChEBI" id="CHEBI:57604"/>
        <dbReference type="ChEBI" id="CHEBI:58272"/>
        <dbReference type="ChEBI" id="CHEBI:456216"/>
        <dbReference type="EC" id="2.7.2.3"/>
    </reaction>
</comment>
<dbReference type="GO" id="GO:0006094">
    <property type="term" value="P:gluconeogenesis"/>
    <property type="evidence" value="ECO:0007669"/>
    <property type="project" value="TreeGrafter"/>
</dbReference>
<feature type="binding site" evidence="7 8">
    <location>
        <position position="232"/>
    </location>
    <ligand>
        <name>ATP</name>
        <dbReference type="ChEBI" id="CHEBI:30616"/>
    </ligand>
</feature>
<evidence type="ECO:0000256" key="10">
    <source>
        <dbReference type="SAM" id="MobiDB-lite"/>
    </source>
</evidence>
<evidence type="ECO:0000256" key="3">
    <source>
        <dbReference type="ARBA" id="ARBA00022679"/>
    </source>
</evidence>
<evidence type="ECO:0000313" key="12">
    <source>
        <dbReference type="Proteomes" id="UP000230108"/>
    </source>
</evidence>
<dbReference type="SUPFAM" id="SSF53748">
    <property type="entry name" value="Phosphoglycerate kinase"/>
    <property type="match status" value="1"/>
</dbReference>
<keyword evidence="7" id="KW-0324">Glycolysis</keyword>
<keyword evidence="6 7" id="KW-0067">ATP-binding</keyword>
<comment type="caution">
    <text evidence="11">The sequence shown here is derived from an EMBL/GenBank/DDBJ whole genome shotgun (WGS) entry which is preliminary data.</text>
</comment>
<dbReference type="Gene3D" id="3.40.50.1260">
    <property type="entry name" value="Phosphoglycerate kinase, N-terminal domain"/>
    <property type="match status" value="2"/>
</dbReference>